<protein>
    <recommendedName>
        <fullName evidence="3">Lipoprotein</fullName>
    </recommendedName>
</protein>
<keyword evidence="2" id="KW-1185">Reference proteome</keyword>
<sequence length="115" mass="12565">MKTLITEQQRTQLLANGQAHAEGRDIDPPPVVKLFTPDAQATWLLTELDPEDGDTAFGLCDLGLGMPELGSVRLSELSTIRGPLGLPVERDLYFISRRTLSEYAALARDNGSILD</sequence>
<evidence type="ECO:0000313" key="2">
    <source>
        <dbReference type="Proteomes" id="UP000185639"/>
    </source>
</evidence>
<dbReference type="Pfam" id="PF11171">
    <property type="entry name" value="DUF2958"/>
    <property type="match status" value="1"/>
</dbReference>
<reference evidence="2" key="1">
    <citation type="submission" date="2017-01" db="EMBL/GenBank/DDBJ databases">
        <authorList>
            <person name="Varghese N."/>
            <person name="Submissions S."/>
        </authorList>
    </citation>
    <scope>NUCLEOTIDE SEQUENCE [LARGE SCALE GENOMIC DNA]</scope>
    <source>
        <strain evidence="2">DSM 24913</strain>
    </source>
</reference>
<dbReference type="STRING" id="484498.SAMN05421686_11133"/>
<accession>A0A1N7PSA0</accession>
<gene>
    <name evidence="1" type="ORF">SAMN05421686_11133</name>
</gene>
<evidence type="ECO:0008006" key="3">
    <source>
        <dbReference type="Google" id="ProtNLM"/>
    </source>
</evidence>
<dbReference type="AlphaFoldDB" id="A0A1N7PSA0"/>
<dbReference type="RefSeq" id="WP_076517544.1">
    <property type="nucleotide sequence ID" value="NZ_FTOH01000011.1"/>
</dbReference>
<dbReference type="OrthoDB" id="6892266at2"/>
<dbReference type="EMBL" id="FTOH01000011">
    <property type="protein sequence ID" value="SIT13430.1"/>
    <property type="molecule type" value="Genomic_DNA"/>
</dbReference>
<proteinExistence type="predicted"/>
<name>A0A1N7PSA0_9GAMM</name>
<dbReference type="Proteomes" id="UP000185639">
    <property type="component" value="Unassembled WGS sequence"/>
</dbReference>
<evidence type="ECO:0000313" key="1">
    <source>
        <dbReference type="EMBL" id="SIT13430.1"/>
    </source>
</evidence>
<organism evidence="1 2">
    <name type="scientific">Thalassolituus maritimus</name>
    <dbReference type="NCBI Taxonomy" id="484498"/>
    <lineage>
        <taxon>Bacteria</taxon>
        <taxon>Pseudomonadati</taxon>
        <taxon>Pseudomonadota</taxon>
        <taxon>Gammaproteobacteria</taxon>
        <taxon>Oceanospirillales</taxon>
        <taxon>Oceanospirillaceae</taxon>
        <taxon>Thalassolituus</taxon>
    </lineage>
</organism>
<dbReference type="InterPro" id="IPR021341">
    <property type="entry name" value="DUF2958"/>
</dbReference>